<dbReference type="GO" id="GO:0046872">
    <property type="term" value="F:metal ion binding"/>
    <property type="evidence" value="ECO:0007669"/>
    <property type="project" value="UniProtKB-KW"/>
</dbReference>
<dbReference type="HOGENOM" id="CLU_019628_4_0_1"/>
<dbReference type="Gramene" id="OB05G10150.1">
    <property type="protein sequence ID" value="OB05G10150.1"/>
    <property type="gene ID" value="OB05G10150"/>
</dbReference>
<reference evidence="3" key="1">
    <citation type="journal article" date="2013" name="Nat. Commun.">
        <title>Whole-genome sequencing of Oryza brachyantha reveals mechanisms underlying Oryza genome evolution.</title>
        <authorList>
            <person name="Chen J."/>
            <person name="Huang Q."/>
            <person name="Gao D."/>
            <person name="Wang J."/>
            <person name="Lang Y."/>
            <person name="Liu T."/>
            <person name="Li B."/>
            <person name="Bai Z."/>
            <person name="Luis Goicoechea J."/>
            <person name="Liang C."/>
            <person name="Chen C."/>
            <person name="Zhang W."/>
            <person name="Sun S."/>
            <person name="Liao Y."/>
            <person name="Zhang X."/>
            <person name="Yang L."/>
            <person name="Song C."/>
            <person name="Wang M."/>
            <person name="Shi J."/>
            <person name="Liu G."/>
            <person name="Liu J."/>
            <person name="Zhou H."/>
            <person name="Zhou W."/>
            <person name="Yu Q."/>
            <person name="An N."/>
            <person name="Chen Y."/>
            <person name="Cai Q."/>
            <person name="Wang B."/>
            <person name="Liu B."/>
            <person name="Min J."/>
            <person name="Huang Y."/>
            <person name="Wu H."/>
            <person name="Li Z."/>
            <person name="Zhang Y."/>
            <person name="Yin Y."/>
            <person name="Song W."/>
            <person name="Jiang J."/>
            <person name="Jackson S.A."/>
            <person name="Wing R.A."/>
            <person name="Wang J."/>
            <person name="Chen M."/>
        </authorList>
    </citation>
    <scope>NUCLEOTIDE SEQUENCE [LARGE SCALE GENOMIC DNA]</scope>
    <source>
        <strain evidence="3">cv. IRGC 101232</strain>
    </source>
</reference>
<dbReference type="InterPro" id="IPR005299">
    <property type="entry name" value="MeTrfase_7"/>
</dbReference>
<keyword evidence="1" id="KW-0479">Metal-binding</keyword>
<evidence type="ECO:0000256" key="2">
    <source>
        <dbReference type="ARBA" id="ARBA00022842"/>
    </source>
</evidence>
<keyword evidence="2" id="KW-0460">Magnesium</keyword>
<dbReference type="GO" id="GO:0008168">
    <property type="term" value="F:methyltransferase activity"/>
    <property type="evidence" value="ECO:0007669"/>
    <property type="project" value="InterPro"/>
</dbReference>
<dbReference type="AlphaFoldDB" id="J3M341"/>
<dbReference type="InterPro" id="IPR042086">
    <property type="entry name" value="MeTrfase_capping"/>
</dbReference>
<keyword evidence="4" id="KW-1185">Reference proteome</keyword>
<dbReference type="Gene3D" id="1.10.1200.270">
    <property type="entry name" value="Methyltransferase, alpha-helical capping domain"/>
    <property type="match status" value="1"/>
</dbReference>
<dbReference type="eggNOG" id="ENOG502QQYU">
    <property type="taxonomic scope" value="Eukaryota"/>
</dbReference>
<sequence>MQAPPPEFHVYLNDLTGNDFNSVFRQLQQQPPPESCRRRRLGAAWPGSFYGRIFPAESLDYVVSSSSLHFLSRAPADAGNEGRMYVSAGGPARVLEAYRAQFQRDIRLFLACRAEEVRRGGLLLLTFVARREAAPSVHDCLWDLLAAAVESMDARGQLDSFDAPFYGPCPEELTEAIREEGSFRVRRMELFEVSRQGQGGQGGRRQLAEQTCSTIRAVVEPMLRAHLGWDAMAMDGLFSRYCLLLHDYYRQTHKLDQLTNVFLALDKIS</sequence>
<dbReference type="EnsemblPlants" id="OB05G10150.1">
    <property type="protein sequence ID" value="OB05G10150.1"/>
    <property type="gene ID" value="OB05G10150"/>
</dbReference>
<organism evidence="3">
    <name type="scientific">Oryza brachyantha</name>
    <name type="common">malo sina</name>
    <dbReference type="NCBI Taxonomy" id="4533"/>
    <lineage>
        <taxon>Eukaryota</taxon>
        <taxon>Viridiplantae</taxon>
        <taxon>Streptophyta</taxon>
        <taxon>Embryophyta</taxon>
        <taxon>Tracheophyta</taxon>
        <taxon>Spermatophyta</taxon>
        <taxon>Magnoliopsida</taxon>
        <taxon>Liliopsida</taxon>
        <taxon>Poales</taxon>
        <taxon>Poaceae</taxon>
        <taxon>BOP clade</taxon>
        <taxon>Oryzoideae</taxon>
        <taxon>Oryzeae</taxon>
        <taxon>Oryzinae</taxon>
        <taxon>Oryza</taxon>
    </lineage>
</organism>
<protein>
    <recommendedName>
        <fullName evidence="5">Methyltransferase type 11 domain-containing protein</fullName>
    </recommendedName>
</protein>
<proteinExistence type="predicted"/>
<evidence type="ECO:0008006" key="5">
    <source>
        <dbReference type="Google" id="ProtNLM"/>
    </source>
</evidence>
<dbReference type="Gene3D" id="3.40.50.150">
    <property type="entry name" value="Vaccinia Virus protein VP39"/>
    <property type="match status" value="1"/>
</dbReference>
<reference evidence="3" key="2">
    <citation type="submission" date="2013-04" db="UniProtKB">
        <authorList>
            <consortium name="EnsemblPlants"/>
        </authorList>
    </citation>
    <scope>IDENTIFICATION</scope>
</reference>
<accession>J3M341</accession>
<dbReference type="Proteomes" id="UP000006038">
    <property type="component" value="Chromosome 5"/>
</dbReference>
<evidence type="ECO:0000313" key="3">
    <source>
        <dbReference type="EnsemblPlants" id="OB05G10150.1"/>
    </source>
</evidence>
<dbReference type="SUPFAM" id="SSF53335">
    <property type="entry name" value="S-adenosyl-L-methionine-dependent methyltransferases"/>
    <property type="match status" value="1"/>
</dbReference>
<name>J3M341_ORYBR</name>
<evidence type="ECO:0000313" key="4">
    <source>
        <dbReference type="Proteomes" id="UP000006038"/>
    </source>
</evidence>
<dbReference type="PANTHER" id="PTHR31009">
    <property type="entry name" value="S-ADENOSYL-L-METHIONINE:CARBOXYL METHYLTRANSFERASE FAMILY PROTEIN"/>
    <property type="match status" value="1"/>
</dbReference>
<dbReference type="OMA" id="PSMATEH"/>
<dbReference type="InterPro" id="IPR029063">
    <property type="entry name" value="SAM-dependent_MTases_sf"/>
</dbReference>
<evidence type="ECO:0000256" key="1">
    <source>
        <dbReference type="ARBA" id="ARBA00022723"/>
    </source>
</evidence>
<dbReference type="Pfam" id="PF03492">
    <property type="entry name" value="Methyltransf_7"/>
    <property type="match status" value="1"/>
</dbReference>